<sequence>LQLTQLVFSTELVIFPKNALIFEISENPHLSITIIQLLKNLCPKCVITANLGCDLASRYYSDKELVAACAGKRIIRPASGFMLQLSSPRTTEAQFNAICSKAVFMEICIIITNTAYKSLRCPYLKELHPCQPGRPAISIVNNPKFSVLVIPSTIVIPSSSNIFEITGNPLLPKSVLDQLRKICPRCPISATNVGDGSRPAGVCDVAGPPTFRRLGPCDSVFDLRTSAKLGTPEVFAHLLARVCPTEARPMSNKELVSVCAGAEIIRPQKGFILNISSDDVTERQMNALCSKAVYMEICITIAHSTYKSLRCPHLRELHSCLPGIPAIRIVDNLVFTTFEISKMIFIDRREIPFEISGNPHLKLEEIEWLQRLCPHCTITANLGCDLEGRVYSDKELIAACAGKTIIRPAKGFLLHLSSPATTEEQFNALCSKAVYMEICIEIVNSSYKSLRCPNLKELHPCRPGEFQLRIRRQCPDESREISNKELVKICAGAEIIKPQKGFYLNVTSMDVTEVQMNALCSKAIYMEICITIVNSSFKSLRCPYLRRIKPCLPGVPAIRIVGNLDFREFTISKHFEYTKNVVMFEIAENPHFPVATINTLKKFCPRCTITANLGCDLESRYYSEAELVAACAGKRIIRPAVGFMLQLSSSRTTEAQFNALCSKAVYMQICVDITRSSFKHLRCPFLQELIPCLPGEFLRFVFTAWRLLIRM</sequence>
<dbReference type="Proteomes" id="UP000050761">
    <property type="component" value="Unassembled WGS sequence"/>
</dbReference>
<evidence type="ECO:0000313" key="2">
    <source>
        <dbReference type="WBParaSite" id="HPBE_0000432901-mRNA-1"/>
    </source>
</evidence>
<reference evidence="2" key="1">
    <citation type="submission" date="2019-09" db="UniProtKB">
        <authorList>
            <consortium name="WormBaseParasite"/>
        </authorList>
    </citation>
    <scope>IDENTIFICATION</scope>
</reference>
<dbReference type="AlphaFoldDB" id="A0A183FDJ9"/>
<protein>
    <submittedName>
        <fullName evidence="2">Recep_L_domain domain-containing protein</fullName>
    </submittedName>
</protein>
<accession>A0A183FDJ9</accession>
<proteinExistence type="predicted"/>
<dbReference type="WBParaSite" id="HPBE_0000432901-mRNA-1">
    <property type="protein sequence ID" value="HPBE_0000432901-mRNA-1"/>
    <property type="gene ID" value="HPBE_0000432901"/>
</dbReference>
<organism evidence="1 2">
    <name type="scientific">Heligmosomoides polygyrus</name>
    <name type="common">Parasitic roundworm</name>
    <dbReference type="NCBI Taxonomy" id="6339"/>
    <lineage>
        <taxon>Eukaryota</taxon>
        <taxon>Metazoa</taxon>
        <taxon>Ecdysozoa</taxon>
        <taxon>Nematoda</taxon>
        <taxon>Chromadorea</taxon>
        <taxon>Rhabditida</taxon>
        <taxon>Rhabditina</taxon>
        <taxon>Rhabditomorpha</taxon>
        <taxon>Strongyloidea</taxon>
        <taxon>Heligmosomidae</taxon>
        <taxon>Heligmosomoides</taxon>
    </lineage>
</organism>
<name>A0A183FDJ9_HELPZ</name>
<evidence type="ECO:0000313" key="1">
    <source>
        <dbReference type="Proteomes" id="UP000050761"/>
    </source>
</evidence>
<keyword evidence="1" id="KW-1185">Reference proteome</keyword>